<sequence>MESKVVKGIEKGKNIKDYKKTFFNEYPDLKGSVVVHHAIEQQVLKRHPNLFSLEEIHALENLRGIPKEINSDIHLSKIRRDWNRFYRNSPNPTKEEVINYMIELDKK</sequence>
<protein>
    <submittedName>
        <fullName evidence="1">Uncharacterized protein</fullName>
    </submittedName>
</protein>
<reference evidence="1" key="1">
    <citation type="submission" date="2023-07" db="EMBL/GenBank/DDBJ databases">
        <title>Genomic Encyclopedia of Type Strains, Phase IV (KMG-IV): sequencing the most valuable type-strain genomes for metagenomic binning, comparative biology and taxonomic classification.</title>
        <authorList>
            <person name="Goeker M."/>
        </authorList>
    </citation>
    <scope>NUCLEOTIDE SEQUENCE</scope>
    <source>
        <strain evidence="1">DSM 23947</strain>
    </source>
</reference>
<accession>A0AAJ1SVZ3</accession>
<dbReference type="EMBL" id="JAUSUC010000001">
    <property type="protein sequence ID" value="MDQ0213614.1"/>
    <property type="molecule type" value="Genomic_DNA"/>
</dbReference>
<name>A0AAJ1SVZ3_9BACI</name>
<proteinExistence type="predicted"/>
<dbReference type="Proteomes" id="UP001237207">
    <property type="component" value="Unassembled WGS sequence"/>
</dbReference>
<evidence type="ECO:0000313" key="1">
    <source>
        <dbReference type="EMBL" id="MDQ0213614.1"/>
    </source>
</evidence>
<evidence type="ECO:0000313" key="2">
    <source>
        <dbReference type="Proteomes" id="UP001237207"/>
    </source>
</evidence>
<gene>
    <name evidence="1" type="ORF">J2S13_000008</name>
</gene>
<keyword evidence="2" id="KW-1185">Reference proteome</keyword>
<comment type="caution">
    <text evidence="1">The sequence shown here is derived from an EMBL/GenBank/DDBJ whole genome shotgun (WGS) entry which is preliminary data.</text>
</comment>
<dbReference type="AlphaFoldDB" id="A0AAJ1SVZ3"/>
<organism evidence="1 2">
    <name type="scientific">Oikeobacillus pervagus</name>
    <dbReference type="NCBI Taxonomy" id="1325931"/>
    <lineage>
        <taxon>Bacteria</taxon>
        <taxon>Bacillati</taxon>
        <taxon>Bacillota</taxon>
        <taxon>Bacilli</taxon>
        <taxon>Bacillales</taxon>
        <taxon>Bacillaceae</taxon>
        <taxon>Oikeobacillus</taxon>
    </lineage>
</organism>